<dbReference type="AlphaFoldDB" id="J2Z9V2"/>
<accession>J2Z9V2</accession>
<proteinExistence type="predicted"/>
<gene>
    <name evidence="2" type="ORF">HSB1_41130</name>
</gene>
<evidence type="ECO:0000256" key="1">
    <source>
        <dbReference type="SAM" id="MobiDB-lite"/>
    </source>
</evidence>
<organism evidence="2 3">
    <name type="scientific">Halogranum salarium B-1</name>
    <dbReference type="NCBI Taxonomy" id="1210908"/>
    <lineage>
        <taxon>Archaea</taxon>
        <taxon>Methanobacteriati</taxon>
        <taxon>Methanobacteriota</taxon>
        <taxon>Stenosarchaea group</taxon>
        <taxon>Halobacteria</taxon>
        <taxon>Halobacteriales</taxon>
        <taxon>Haloferacaceae</taxon>
    </lineage>
</organism>
<dbReference type="Proteomes" id="UP000007813">
    <property type="component" value="Unassembled WGS sequence"/>
</dbReference>
<name>J2Z9V2_9EURY</name>
<sequence>MRLAEDRESLPHDPDVVLYLRTDSRTGRTRRRRREPANQLPIH</sequence>
<dbReference type="EMBL" id="ALJD01000013">
    <property type="protein sequence ID" value="EJN57425.1"/>
    <property type="molecule type" value="Genomic_DNA"/>
</dbReference>
<evidence type="ECO:0000313" key="3">
    <source>
        <dbReference type="Proteomes" id="UP000007813"/>
    </source>
</evidence>
<feature type="compositionally biased region" description="Basic and acidic residues" evidence="1">
    <location>
        <begin position="1"/>
        <end position="15"/>
    </location>
</feature>
<reference evidence="2 3" key="1">
    <citation type="journal article" date="2012" name="J. Bacteriol.">
        <title>Draft Genome Sequence of the Extremely Halophilic Archaeon Halogranum salarium B-1T.</title>
        <authorList>
            <person name="Kim K.K."/>
            <person name="Lee K.C."/>
            <person name="Lee J.S."/>
        </authorList>
    </citation>
    <scope>NUCLEOTIDE SEQUENCE [LARGE SCALE GENOMIC DNA]</scope>
    <source>
        <strain evidence="2 3">B-1</strain>
    </source>
</reference>
<protein>
    <submittedName>
        <fullName evidence="2">Uncharacterized protein</fullName>
    </submittedName>
</protein>
<feature type="region of interest" description="Disordered" evidence="1">
    <location>
        <begin position="1"/>
        <end position="43"/>
    </location>
</feature>
<comment type="caution">
    <text evidence="2">The sequence shown here is derived from an EMBL/GenBank/DDBJ whole genome shotgun (WGS) entry which is preliminary data.</text>
</comment>
<evidence type="ECO:0000313" key="2">
    <source>
        <dbReference type="EMBL" id="EJN57425.1"/>
    </source>
</evidence>